<accession>A0ABU5ZWU6</accession>
<name>A0ABU5ZWU6_9FLAO</name>
<sequence>MSNFKYDKNTILDKTNGGLDVFRLMYPDCEKNGRLVHFKTHNEDTPSTMVKKMNNGIYMMTNFGGDGKAKNCFDALIEKEGLKDFGEACKWIASELSIEGLSVQFNKPNIDFKAAKKHQEHGEYYFEYHETISEEHLKVLGPLVTNAVCQKYNVKSCREFTQIKNVNDKETGKTKLTQIITKSTDKYPIFVIDNGSWQKIYQPLNIEKQYRFRYAGKKPKDYIFGIDNLIKEHNDFIPDPDDDDDRLPRVFIGAGDRDSLNIASLNEPVVWQNSETALLSYEDYRKLTEYAKEVIYIGDLDETGINQTIKLALSNIDIKIGWLPDWIKEKSYRGKPRKDFTDWINLVYDPNPKKAGKVFSAFNGIITDAQPARFWDVVTDEKGKFKKYTLSNERLYRFLTYNGFYIYKELPDQPEFDYVKVSNGVVKKVFYRDLNNFPANYIKSKRKPIPLVDFIHRSAQLKESSLSKIPEKKIDFKDCGVDHQLLFFKNKIWKVNKDAIEEYRYGNIDAYVWEHKIIQHNVSVNKTKSFEITPIGKRQDKSTIYDIKILQKDNLFLNYLINTSRVHWRVCGDAPFKKRIKNIRETDPLKRIQLIHKILEEKEEYRLKNQFELEEEGLSPEQIQEQKDQLVNKIFAFGYLLHKEKRDDKPWLVFAMDNRISDIADSNGGSGKSVMFNRAIRQVLLNSKVIAGRDKEVLKSQFMYDGVSEQTDYVLFDDADPYFPMTRVFTEVTGDFNVNAKHRSAFSIPFEKSPKFAVTSNFGLFKPDSSTERRILYTVFSDYYHYKSDLDDTEHTIAMDMGKLLFKDFDENEWNDYFNFCAEAIQFHIANDEKIGPPTGNVSKRNSLQTMGDAFKDWADFYFENRRDVQVVKKMASDDFEAKTNLRWTSQKFKSCIKEWCKFHGYEYNPDEVLNKQGHNKHNHQGTAREFIYIKSSPLITVNIEPQDNLPNDFDPTNDIPY</sequence>
<protein>
    <submittedName>
        <fullName evidence="1">Primase-helicase family protein</fullName>
    </submittedName>
</protein>
<reference evidence="1 2" key="1">
    <citation type="journal article" date="2013" name="Int. J. Syst. Evol. Microbiol.">
        <title>Aquimarina gracilis sp. nov., isolated from the gut microflora of a mussel, Mytilus coruscus, and emended description of Aquimarina spongiae.</title>
        <authorList>
            <person name="Park S.C."/>
            <person name="Choe H.N."/>
            <person name="Baik K.S."/>
            <person name="Seong C.N."/>
        </authorList>
    </citation>
    <scope>NUCLEOTIDE SEQUENCE [LARGE SCALE GENOMIC DNA]</scope>
    <source>
        <strain evidence="1 2">PSC32</strain>
    </source>
</reference>
<proteinExistence type="predicted"/>
<dbReference type="EMBL" id="JAYKLX010000005">
    <property type="protein sequence ID" value="MEB3346332.1"/>
    <property type="molecule type" value="Genomic_DNA"/>
</dbReference>
<organism evidence="1 2">
    <name type="scientific">Aquimarina gracilis</name>
    <dbReference type="NCBI Taxonomy" id="874422"/>
    <lineage>
        <taxon>Bacteria</taxon>
        <taxon>Pseudomonadati</taxon>
        <taxon>Bacteroidota</taxon>
        <taxon>Flavobacteriia</taxon>
        <taxon>Flavobacteriales</taxon>
        <taxon>Flavobacteriaceae</taxon>
        <taxon>Aquimarina</taxon>
    </lineage>
</organism>
<gene>
    <name evidence="1" type="ORF">U6A24_12715</name>
</gene>
<dbReference type="RefSeq" id="WP_324180356.1">
    <property type="nucleotide sequence ID" value="NZ_BAABAW010000024.1"/>
</dbReference>
<dbReference type="Proteomes" id="UP001327027">
    <property type="component" value="Unassembled WGS sequence"/>
</dbReference>
<evidence type="ECO:0000313" key="1">
    <source>
        <dbReference type="EMBL" id="MEB3346332.1"/>
    </source>
</evidence>
<evidence type="ECO:0000313" key="2">
    <source>
        <dbReference type="Proteomes" id="UP001327027"/>
    </source>
</evidence>
<comment type="caution">
    <text evidence="1">The sequence shown here is derived from an EMBL/GenBank/DDBJ whole genome shotgun (WGS) entry which is preliminary data.</text>
</comment>
<keyword evidence="2" id="KW-1185">Reference proteome</keyword>